<sequence length="70" mass="8254">MLRFDTLQISRARIVRAQIPCLQCKIQPKNHFPLYNLFFMLFNQINNSNNNSNNNDNNNNNNNNSNNNNK</sequence>
<dbReference type="AlphaFoldDB" id="A0A834NQ52"/>
<organism evidence="2 3">
    <name type="scientific">Vespula pensylvanica</name>
    <name type="common">Western yellow jacket</name>
    <name type="synonym">Wasp</name>
    <dbReference type="NCBI Taxonomy" id="30213"/>
    <lineage>
        <taxon>Eukaryota</taxon>
        <taxon>Metazoa</taxon>
        <taxon>Ecdysozoa</taxon>
        <taxon>Arthropoda</taxon>
        <taxon>Hexapoda</taxon>
        <taxon>Insecta</taxon>
        <taxon>Pterygota</taxon>
        <taxon>Neoptera</taxon>
        <taxon>Endopterygota</taxon>
        <taxon>Hymenoptera</taxon>
        <taxon>Apocrita</taxon>
        <taxon>Aculeata</taxon>
        <taxon>Vespoidea</taxon>
        <taxon>Vespidae</taxon>
        <taxon>Vespinae</taxon>
        <taxon>Vespula</taxon>
    </lineage>
</organism>
<evidence type="ECO:0000256" key="1">
    <source>
        <dbReference type="SAM" id="MobiDB-lite"/>
    </source>
</evidence>
<name>A0A834NQ52_VESPE</name>
<protein>
    <submittedName>
        <fullName evidence="2">Uncharacterized protein</fullName>
    </submittedName>
</protein>
<comment type="caution">
    <text evidence="2">The sequence shown here is derived from an EMBL/GenBank/DDBJ whole genome shotgun (WGS) entry which is preliminary data.</text>
</comment>
<dbReference type="EMBL" id="JACSDY010000011">
    <property type="protein sequence ID" value="KAF7415310.1"/>
    <property type="molecule type" value="Genomic_DNA"/>
</dbReference>
<dbReference type="Proteomes" id="UP000600918">
    <property type="component" value="Unassembled WGS sequence"/>
</dbReference>
<proteinExistence type="predicted"/>
<accession>A0A834NQ52</accession>
<feature type="region of interest" description="Disordered" evidence="1">
    <location>
        <begin position="48"/>
        <end position="70"/>
    </location>
</feature>
<gene>
    <name evidence="2" type="ORF">H0235_011902</name>
</gene>
<evidence type="ECO:0000313" key="2">
    <source>
        <dbReference type="EMBL" id="KAF7415310.1"/>
    </source>
</evidence>
<evidence type="ECO:0000313" key="3">
    <source>
        <dbReference type="Proteomes" id="UP000600918"/>
    </source>
</evidence>
<reference evidence="2" key="1">
    <citation type="journal article" date="2020" name="G3 (Bethesda)">
        <title>High-Quality Assemblies for Three Invasive Social Wasps from the &lt;i&gt;Vespula&lt;/i&gt; Genus.</title>
        <authorList>
            <person name="Harrop T.W.R."/>
            <person name="Guhlin J."/>
            <person name="McLaughlin G.M."/>
            <person name="Permina E."/>
            <person name="Stockwell P."/>
            <person name="Gilligan J."/>
            <person name="Le Lec M.F."/>
            <person name="Gruber M.A.M."/>
            <person name="Quinn O."/>
            <person name="Lovegrove M."/>
            <person name="Duncan E.J."/>
            <person name="Remnant E.J."/>
            <person name="Van Eeckhoven J."/>
            <person name="Graham B."/>
            <person name="Knapp R.A."/>
            <person name="Langford K.W."/>
            <person name="Kronenberg Z."/>
            <person name="Press M.O."/>
            <person name="Eacker S.M."/>
            <person name="Wilson-Rankin E.E."/>
            <person name="Purcell J."/>
            <person name="Lester P.J."/>
            <person name="Dearden P.K."/>
        </authorList>
    </citation>
    <scope>NUCLEOTIDE SEQUENCE</scope>
    <source>
        <strain evidence="2">Volc-1</strain>
    </source>
</reference>
<keyword evidence="3" id="KW-1185">Reference proteome</keyword>